<organism evidence="2 3">
    <name type="scientific">Austropuccinia psidii MF-1</name>
    <dbReference type="NCBI Taxonomy" id="1389203"/>
    <lineage>
        <taxon>Eukaryota</taxon>
        <taxon>Fungi</taxon>
        <taxon>Dikarya</taxon>
        <taxon>Basidiomycota</taxon>
        <taxon>Pucciniomycotina</taxon>
        <taxon>Pucciniomycetes</taxon>
        <taxon>Pucciniales</taxon>
        <taxon>Sphaerophragmiaceae</taxon>
        <taxon>Austropuccinia</taxon>
    </lineage>
</organism>
<sequence length="95" mass="10364">MEASMETSMAKRCGCQAGTNQPDTMQDASNLQCAWLAQQDFLPATSAIYRVSATAFSSTGRRPTQGSQASLRWGIWDPCTDAWRSEDLNLGQSGR</sequence>
<dbReference type="Proteomes" id="UP000765509">
    <property type="component" value="Unassembled WGS sequence"/>
</dbReference>
<keyword evidence="3" id="KW-1185">Reference proteome</keyword>
<evidence type="ECO:0000313" key="3">
    <source>
        <dbReference type="Proteomes" id="UP000765509"/>
    </source>
</evidence>
<accession>A0A9Q3CSQ2</accession>
<reference evidence="2" key="1">
    <citation type="submission" date="2021-03" db="EMBL/GenBank/DDBJ databases">
        <title>Draft genome sequence of rust myrtle Austropuccinia psidii MF-1, a brazilian biotype.</title>
        <authorList>
            <person name="Quecine M.C."/>
            <person name="Pachon D.M.R."/>
            <person name="Bonatelli M.L."/>
            <person name="Correr F.H."/>
            <person name="Franceschini L.M."/>
            <person name="Leite T.F."/>
            <person name="Margarido G.R.A."/>
            <person name="Almeida C.A."/>
            <person name="Ferrarezi J.A."/>
            <person name="Labate C.A."/>
        </authorList>
    </citation>
    <scope>NUCLEOTIDE SEQUENCE</scope>
    <source>
        <strain evidence="2">MF-1</strain>
    </source>
</reference>
<evidence type="ECO:0000256" key="1">
    <source>
        <dbReference type="SAM" id="MobiDB-lite"/>
    </source>
</evidence>
<protein>
    <submittedName>
        <fullName evidence="2">Uncharacterized protein</fullName>
    </submittedName>
</protein>
<proteinExistence type="predicted"/>
<dbReference type="AlphaFoldDB" id="A0A9Q3CSQ2"/>
<name>A0A9Q3CSQ2_9BASI</name>
<comment type="caution">
    <text evidence="2">The sequence shown here is derived from an EMBL/GenBank/DDBJ whole genome shotgun (WGS) entry which is preliminary data.</text>
</comment>
<gene>
    <name evidence="2" type="ORF">O181_027487</name>
</gene>
<dbReference type="EMBL" id="AVOT02009277">
    <property type="protein sequence ID" value="MBW0487772.1"/>
    <property type="molecule type" value="Genomic_DNA"/>
</dbReference>
<feature type="region of interest" description="Disordered" evidence="1">
    <location>
        <begin position="1"/>
        <end position="23"/>
    </location>
</feature>
<evidence type="ECO:0000313" key="2">
    <source>
        <dbReference type="EMBL" id="MBW0487772.1"/>
    </source>
</evidence>